<dbReference type="KEGG" id="manq:L1994_01985"/>
<dbReference type="Gene3D" id="3.10.290.30">
    <property type="entry name" value="MM3350-like"/>
    <property type="match status" value="1"/>
</dbReference>
<dbReference type="RefSeq" id="WP_278100024.1">
    <property type="nucleotide sequence ID" value="NZ_CP091092.1"/>
</dbReference>
<proteinExistence type="predicted"/>
<dbReference type="InterPro" id="IPR024047">
    <property type="entry name" value="MM3350-like_sf"/>
</dbReference>
<dbReference type="PANTHER" id="PTHR41878">
    <property type="entry name" value="LEXA REPRESSOR-RELATED"/>
    <property type="match status" value="1"/>
</dbReference>
<dbReference type="GeneID" id="79949126"/>
<gene>
    <name evidence="2" type="ORF">L1994_01985</name>
</gene>
<evidence type="ECO:0000313" key="2">
    <source>
        <dbReference type="EMBL" id="WFN37185.1"/>
    </source>
</evidence>
<sequence length="182" mass="21563">MSGTLELYTFKVTCKYKTKIWRRIEIPGEQTLGDFDIIIREAFEYDKWDHLSEFFPGRAWACRGFGEIEPGGKSRGTKKKIEEIQLVKGDIIEYIYDFGDDLGHKIKLEKISVVEKSEDWPRVIGRNKPKYQFCEECMKEDRKTVATWICLECSDKEQRDVLLCEDCLMKKHEEHYAEKILY</sequence>
<dbReference type="PANTHER" id="PTHR41878:SF1">
    <property type="entry name" value="TNPR PROTEIN"/>
    <property type="match status" value="1"/>
</dbReference>
<dbReference type="EMBL" id="CP091092">
    <property type="protein sequence ID" value="WFN37185.1"/>
    <property type="molecule type" value="Genomic_DNA"/>
</dbReference>
<dbReference type="AlphaFoldDB" id="A0AAF0FPB8"/>
<reference evidence="2" key="1">
    <citation type="submission" date="2022-01" db="EMBL/GenBank/DDBJ databases">
        <title>Complete genome of Methanomicrobium antiquum DSM 21220.</title>
        <authorList>
            <person name="Chen S.-C."/>
            <person name="You Y.-T."/>
            <person name="Zhou Y.-Z."/>
            <person name="Lai M.-C."/>
        </authorList>
    </citation>
    <scope>NUCLEOTIDE SEQUENCE</scope>
    <source>
        <strain evidence="2">DSM 21220</strain>
    </source>
</reference>
<evidence type="ECO:0000313" key="3">
    <source>
        <dbReference type="Proteomes" id="UP001218895"/>
    </source>
</evidence>
<dbReference type="Proteomes" id="UP001218895">
    <property type="component" value="Chromosome"/>
</dbReference>
<evidence type="ECO:0000259" key="1">
    <source>
        <dbReference type="Pfam" id="PF07929"/>
    </source>
</evidence>
<accession>A0AAF0FPB8</accession>
<keyword evidence="3" id="KW-1185">Reference proteome</keyword>
<dbReference type="Pfam" id="PF07929">
    <property type="entry name" value="PRiA4_ORF3"/>
    <property type="match status" value="1"/>
</dbReference>
<organism evidence="2 3">
    <name type="scientific">Methanomicrobium antiquum</name>
    <dbReference type="NCBI Taxonomy" id="487686"/>
    <lineage>
        <taxon>Archaea</taxon>
        <taxon>Methanobacteriati</taxon>
        <taxon>Methanobacteriota</taxon>
        <taxon>Stenosarchaea group</taxon>
        <taxon>Methanomicrobia</taxon>
        <taxon>Methanomicrobiales</taxon>
        <taxon>Methanomicrobiaceae</taxon>
        <taxon>Methanomicrobium</taxon>
    </lineage>
</organism>
<dbReference type="InterPro" id="IPR012912">
    <property type="entry name" value="Plasmid_pRiA4b_Orf3-like"/>
</dbReference>
<feature type="domain" description="Plasmid pRiA4b Orf3-like" evidence="1">
    <location>
        <begin position="8"/>
        <end position="125"/>
    </location>
</feature>
<dbReference type="SUPFAM" id="SSF159941">
    <property type="entry name" value="MM3350-like"/>
    <property type="match status" value="1"/>
</dbReference>
<name>A0AAF0FPB8_9EURY</name>
<protein>
    <recommendedName>
        <fullName evidence="1">Plasmid pRiA4b Orf3-like domain-containing protein</fullName>
    </recommendedName>
</protein>